<sequence length="224" mass="23244">MTFSLVARDAATGAFGMVVTSSSPSVAARCVHLRPGTGAVASQNITDPGLGAKLLDLLESGSSAEEAMAKLLAQEPDTEYRQLTAVGRDGRTAAFSGARTLGTHRTVEVDGAVAAGNLLSSPAVVDAIAEAYAAAEGELEDRLLAGLLAGRDAGGEEGPEHSAGLVVVEDVPWAVTDLRVDWAEEDPIGQLAGLWELWRPQKRDYKLRAVQPALAPSYGVPGDL</sequence>
<dbReference type="Pfam" id="PF06267">
    <property type="entry name" value="DUF1028"/>
    <property type="match status" value="1"/>
</dbReference>
<dbReference type="InterPro" id="IPR010430">
    <property type="entry name" value="DUF1028"/>
</dbReference>
<name>A0ABP7C3B6_9MICC</name>
<gene>
    <name evidence="1" type="ORF">GCM10023081_13920</name>
</gene>
<proteinExistence type="predicted"/>
<dbReference type="PANTHER" id="PTHR39328:SF1">
    <property type="entry name" value="BLL2871 PROTEIN"/>
    <property type="match status" value="1"/>
</dbReference>
<dbReference type="InterPro" id="IPR029055">
    <property type="entry name" value="Ntn_hydrolases_N"/>
</dbReference>
<evidence type="ECO:0000313" key="1">
    <source>
        <dbReference type="EMBL" id="GAA3676852.1"/>
    </source>
</evidence>
<dbReference type="Proteomes" id="UP001500752">
    <property type="component" value="Unassembled WGS sequence"/>
</dbReference>
<protein>
    <submittedName>
        <fullName evidence="1">DUF1028 domain-containing protein</fullName>
    </submittedName>
</protein>
<reference evidence="2" key="1">
    <citation type="journal article" date="2019" name="Int. J. Syst. Evol. Microbiol.">
        <title>The Global Catalogue of Microorganisms (GCM) 10K type strain sequencing project: providing services to taxonomists for standard genome sequencing and annotation.</title>
        <authorList>
            <consortium name="The Broad Institute Genomics Platform"/>
            <consortium name="The Broad Institute Genome Sequencing Center for Infectious Disease"/>
            <person name="Wu L."/>
            <person name="Ma J."/>
        </authorList>
    </citation>
    <scope>NUCLEOTIDE SEQUENCE [LARGE SCALE GENOMIC DNA]</scope>
    <source>
        <strain evidence="2">JCM 30742</strain>
    </source>
</reference>
<evidence type="ECO:0000313" key="2">
    <source>
        <dbReference type="Proteomes" id="UP001500752"/>
    </source>
</evidence>
<dbReference type="Gene3D" id="3.60.20.10">
    <property type="entry name" value="Glutamine Phosphoribosylpyrophosphate, subunit 1, domain 1"/>
    <property type="match status" value="1"/>
</dbReference>
<organism evidence="1 2">
    <name type="scientific">Arthrobacter ginkgonis</name>
    <dbReference type="NCBI Taxonomy" id="1630594"/>
    <lineage>
        <taxon>Bacteria</taxon>
        <taxon>Bacillati</taxon>
        <taxon>Actinomycetota</taxon>
        <taxon>Actinomycetes</taxon>
        <taxon>Micrococcales</taxon>
        <taxon>Micrococcaceae</taxon>
        <taxon>Arthrobacter</taxon>
    </lineage>
</organism>
<accession>A0ABP7C3B6</accession>
<dbReference type="PANTHER" id="PTHR39328">
    <property type="entry name" value="BLL2871 PROTEIN"/>
    <property type="match status" value="1"/>
</dbReference>
<comment type="caution">
    <text evidence="1">The sequence shown here is derived from an EMBL/GenBank/DDBJ whole genome shotgun (WGS) entry which is preliminary data.</text>
</comment>
<dbReference type="EMBL" id="BAABEO010000009">
    <property type="protein sequence ID" value="GAA3676852.1"/>
    <property type="molecule type" value="Genomic_DNA"/>
</dbReference>
<keyword evidence="2" id="KW-1185">Reference proteome</keyword>
<dbReference type="RefSeq" id="WP_345149554.1">
    <property type="nucleotide sequence ID" value="NZ_BAABEO010000009.1"/>
</dbReference>
<dbReference type="SUPFAM" id="SSF56235">
    <property type="entry name" value="N-terminal nucleophile aminohydrolases (Ntn hydrolases)"/>
    <property type="match status" value="1"/>
</dbReference>